<sequence>METFGARLASFDRVLQPEKRRGSSAKAAKSIAWPHRRPSPAELAHAGFFYNPYETNPDNTTCFLCRRALDGWEEEDNSITEHLKHSPDCGWALMMDIQQHSSNPAEIEDPTSDPIRQARLATFGGKKKGSRSKKARTSKVSRQSTQSTISEAPVSDVDVIDPPTMSQSSTKPKTTKKSSKPKTKTSKSKKTEAGPIPTEMEIDDSEQADPEAPQPKRPTRGKKRASGEIDPDQEDSGVANTQEVEHSEAPTKKKAKKSRESAQKNEQEDVVIAEAHQEDVAQEAQEQEEPKKARSTSKKKTSAKSRKASSASSTAKPSVHPEEHQEVDMYAALEAELDNPEPVQPTEEVEQKPAKKLKSKKKKKDASPEPSVEDVPQVNESHPDVPQETEPTGPPAPEEPAQPKTKRESTKREKSKGRSSTKRVTEETTEPTKPTEPAPQPTFDMDDGSDIDVSRHESFVSVEIPNRLPEQDPPADSSDKATKKKQKQKSSLDKTKKPKKTSKTAPEPVQSIEEPIEESNVEEQVQPQEILKPQESPDAQKQEPDPKPTRRRSSRVPPKTAERYSDIPEEKQLAKSLAGSRSSNARAAPEEYGQRDEPEAVSPIPSASKSSPSPSPQSSDAENRPPSMKPSASRPVAASPSKQPTLRVPLAPSTPSPSKRTANTGGLNTSCPWKPVDIDEILLAGNSDKENVDITTALSSVKGDLTSPEKKMTVEQWITWNAKNGEERLRRECERIVGQFEKEGARAMRVLEGIECTD</sequence>
<evidence type="ECO:0000313" key="2">
    <source>
        <dbReference type="Proteomes" id="UP001177260"/>
    </source>
</evidence>
<dbReference type="EMBL" id="JAOPJF010000007">
    <property type="protein sequence ID" value="KAK1148523.1"/>
    <property type="molecule type" value="Genomic_DNA"/>
</dbReference>
<protein>
    <submittedName>
        <fullName evidence="1">Uncharacterized protein</fullName>
    </submittedName>
</protein>
<organism evidence="1 2">
    <name type="scientific">Aspergillus melleus</name>
    <dbReference type="NCBI Taxonomy" id="138277"/>
    <lineage>
        <taxon>Eukaryota</taxon>
        <taxon>Fungi</taxon>
        <taxon>Dikarya</taxon>
        <taxon>Ascomycota</taxon>
        <taxon>Pezizomycotina</taxon>
        <taxon>Eurotiomycetes</taxon>
        <taxon>Eurotiomycetidae</taxon>
        <taxon>Eurotiales</taxon>
        <taxon>Aspergillaceae</taxon>
        <taxon>Aspergillus</taxon>
        <taxon>Aspergillus subgen. Circumdati</taxon>
    </lineage>
</organism>
<gene>
    <name evidence="1" type="ORF">N8T08_009529</name>
</gene>
<dbReference type="Proteomes" id="UP001177260">
    <property type="component" value="Unassembled WGS sequence"/>
</dbReference>
<evidence type="ECO:0000313" key="1">
    <source>
        <dbReference type="EMBL" id="KAK1148523.1"/>
    </source>
</evidence>
<keyword evidence="2" id="KW-1185">Reference proteome</keyword>
<name>A0ACC3BD22_9EURO</name>
<accession>A0ACC3BD22</accession>
<comment type="caution">
    <text evidence="1">The sequence shown here is derived from an EMBL/GenBank/DDBJ whole genome shotgun (WGS) entry which is preliminary data.</text>
</comment>
<reference evidence="1 2" key="1">
    <citation type="journal article" date="2023" name="ACS Omega">
        <title>Identification of the Neoaspergillic Acid Biosynthesis Gene Cluster by Establishing an In Vitro CRISPR-Ribonucleoprotein Genetic System in Aspergillus melleus.</title>
        <authorList>
            <person name="Yuan B."/>
            <person name="Grau M.F."/>
            <person name="Murata R.M."/>
            <person name="Torok T."/>
            <person name="Venkateswaran K."/>
            <person name="Stajich J.E."/>
            <person name="Wang C.C.C."/>
        </authorList>
    </citation>
    <scope>NUCLEOTIDE SEQUENCE [LARGE SCALE GENOMIC DNA]</scope>
    <source>
        <strain evidence="1 2">IMV 1140</strain>
    </source>
</reference>
<proteinExistence type="predicted"/>